<evidence type="ECO:0000259" key="5">
    <source>
        <dbReference type="Pfam" id="PF00669"/>
    </source>
</evidence>
<accession>A0ABX2MBQ9</accession>
<evidence type="ECO:0000256" key="2">
    <source>
        <dbReference type="ARBA" id="ARBA00020110"/>
    </source>
</evidence>
<proteinExistence type="inferred from homology"/>
<keyword evidence="7" id="KW-0282">Flagellum</keyword>
<dbReference type="Proteomes" id="UP000573001">
    <property type="component" value="Unassembled WGS sequence"/>
</dbReference>
<comment type="caution">
    <text evidence="7">The sequence shown here is derived from an EMBL/GenBank/DDBJ whole genome shotgun (WGS) entry which is preliminary data.</text>
</comment>
<evidence type="ECO:0000256" key="1">
    <source>
        <dbReference type="ARBA" id="ARBA00005709"/>
    </source>
</evidence>
<dbReference type="InterPro" id="IPR001029">
    <property type="entry name" value="Flagellin_N"/>
</dbReference>
<comment type="similarity">
    <text evidence="1 4">Belongs to the bacterial flagellin family.</text>
</comment>
<evidence type="ECO:0000313" key="7">
    <source>
        <dbReference type="EMBL" id="NUU12754.1"/>
    </source>
</evidence>
<dbReference type="Pfam" id="PF00700">
    <property type="entry name" value="Flagellin_C"/>
    <property type="match status" value="1"/>
</dbReference>
<dbReference type="RefSeq" id="WP_175350317.1">
    <property type="nucleotide sequence ID" value="NZ_BAAAWQ010000001.1"/>
</dbReference>
<dbReference type="Gene3D" id="6.10.10.10">
    <property type="entry name" value="Flagellar export chaperone, C-terminal domain"/>
    <property type="match status" value="1"/>
</dbReference>
<evidence type="ECO:0000256" key="4">
    <source>
        <dbReference type="RuleBase" id="RU362073"/>
    </source>
</evidence>
<sequence length="388" mass="39989">MGMSINTNLSALNTYRNLNSTQNDLSKSLEKLSSGLRINRAADDAAGLSISEGLKSQVGGLTVAARNAQDGISVVQTAEGGLTETHSILQRMRDLAVQAGNDSNNADSRTAISTEVGQLQQELVRISKSTNFNGTSLLNNNDTLKFQVGANAGTDSQISVDLSGANVSAIASKLTVGTSGSTGTQFTIADVADLGGKDQAFSVTNGNETKTVAVTGLAVSYDSVDKYAEDLSKNADFSANFSVSVEHDANGKGTGIVVSAINGGTVQNTVATGNGLAGGTVGTAAADGAISFADADSAQKAITVIDQQIKAVSTARSNLGAIQNRFDHAINVTNVAKENLTAAQSRITDVDMAEEMVKYTRDNILSQAGTSMLAQANQSTQNVLSLLR</sequence>
<feature type="domain" description="Flagellin C-terminal" evidence="6">
    <location>
        <begin position="302"/>
        <end position="387"/>
    </location>
</feature>
<evidence type="ECO:0000313" key="8">
    <source>
        <dbReference type="Proteomes" id="UP000573001"/>
    </source>
</evidence>
<dbReference type="InterPro" id="IPR042187">
    <property type="entry name" value="Flagellin_C_sub2"/>
</dbReference>
<name>A0ABX2MBQ9_9MICO</name>
<evidence type="ECO:0000259" key="6">
    <source>
        <dbReference type="Pfam" id="PF00700"/>
    </source>
</evidence>
<dbReference type="Pfam" id="PF00669">
    <property type="entry name" value="Flagellin_N"/>
    <property type="match status" value="1"/>
</dbReference>
<keyword evidence="7" id="KW-0966">Cell projection</keyword>
<dbReference type="InterPro" id="IPR001492">
    <property type="entry name" value="Flagellin"/>
</dbReference>
<dbReference type="PANTHER" id="PTHR42792:SF2">
    <property type="entry name" value="FLAGELLIN"/>
    <property type="match status" value="1"/>
</dbReference>
<dbReference type="Gene3D" id="1.20.1330.10">
    <property type="entry name" value="f41 fragment of flagellin, N-terminal domain"/>
    <property type="match status" value="1"/>
</dbReference>
<protein>
    <recommendedName>
        <fullName evidence="2 4">Flagellin</fullName>
    </recommendedName>
</protein>
<keyword evidence="3 4" id="KW-0975">Bacterial flagellum</keyword>
<dbReference type="Gene3D" id="6.10.280.190">
    <property type="match status" value="1"/>
</dbReference>
<dbReference type="EMBL" id="JABMCE010000050">
    <property type="protein sequence ID" value="NUU12754.1"/>
    <property type="molecule type" value="Genomic_DNA"/>
</dbReference>
<keyword evidence="7" id="KW-0969">Cilium</keyword>
<feature type="domain" description="Flagellin N-terminal" evidence="5">
    <location>
        <begin position="5"/>
        <end position="142"/>
    </location>
</feature>
<reference evidence="7 8" key="1">
    <citation type="submission" date="2020-05" db="EMBL/GenBank/DDBJ databases">
        <title>Genome Sequencing of Type Strains.</title>
        <authorList>
            <person name="Lemaire J.F."/>
            <person name="Inderbitzin P."/>
            <person name="Gregorio O.A."/>
            <person name="Collins S.B."/>
            <person name="Wespe N."/>
            <person name="Knight-Connoni V."/>
        </authorList>
    </citation>
    <scope>NUCLEOTIDE SEQUENCE [LARGE SCALE GENOMIC DNA]</scope>
    <source>
        <strain evidence="7 8">ATCC 19096</strain>
    </source>
</reference>
<dbReference type="InterPro" id="IPR046358">
    <property type="entry name" value="Flagellin_C"/>
</dbReference>
<dbReference type="PANTHER" id="PTHR42792">
    <property type="entry name" value="FLAGELLIN"/>
    <property type="match status" value="1"/>
</dbReference>
<keyword evidence="8" id="KW-1185">Reference proteome</keyword>
<evidence type="ECO:0000256" key="3">
    <source>
        <dbReference type="ARBA" id="ARBA00023143"/>
    </source>
</evidence>
<gene>
    <name evidence="7" type="ORF">HP507_02710</name>
</gene>
<organism evidence="7 8">
    <name type="scientific">Curtobacterium pusillum</name>
    <dbReference type="NCBI Taxonomy" id="69373"/>
    <lineage>
        <taxon>Bacteria</taxon>
        <taxon>Bacillati</taxon>
        <taxon>Actinomycetota</taxon>
        <taxon>Actinomycetes</taxon>
        <taxon>Micrococcales</taxon>
        <taxon>Microbacteriaceae</taxon>
        <taxon>Curtobacterium</taxon>
    </lineage>
</organism>
<keyword evidence="4" id="KW-0964">Secreted</keyword>
<dbReference type="Gene3D" id="2.60.40.4390">
    <property type="match status" value="1"/>
</dbReference>
<comment type="subcellular location">
    <subcellularLocation>
        <location evidence="4">Secreted</location>
    </subcellularLocation>
    <subcellularLocation>
        <location evidence="4">Bacterial flagellum</location>
    </subcellularLocation>
</comment>
<comment type="function">
    <text evidence="4">Flagellin is the subunit protein which polymerizes to form the filaments of bacterial flagella.</text>
</comment>
<dbReference type="PRINTS" id="PR00207">
    <property type="entry name" value="FLAGELLIN"/>
</dbReference>
<dbReference type="SUPFAM" id="SSF64518">
    <property type="entry name" value="Phase 1 flagellin"/>
    <property type="match status" value="1"/>
</dbReference>